<keyword evidence="6 8" id="KW-0804">Transcription</keyword>
<keyword evidence="11" id="KW-1185">Reference proteome</keyword>
<keyword evidence="7 8" id="KW-0539">Nucleus</keyword>
<evidence type="ECO:0000313" key="11">
    <source>
        <dbReference type="Proteomes" id="UP000694888"/>
    </source>
</evidence>
<dbReference type="RefSeq" id="XP_005112801.1">
    <property type="nucleotide sequence ID" value="XM_005112744.3"/>
</dbReference>
<organism evidence="11 12">
    <name type="scientific">Aplysia californica</name>
    <name type="common">California sea hare</name>
    <dbReference type="NCBI Taxonomy" id="6500"/>
    <lineage>
        <taxon>Eukaryota</taxon>
        <taxon>Metazoa</taxon>
        <taxon>Spiralia</taxon>
        <taxon>Lophotrochozoa</taxon>
        <taxon>Mollusca</taxon>
        <taxon>Gastropoda</taxon>
        <taxon>Heterobranchia</taxon>
        <taxon>Euthyneura</taxon>
        <taxon>Tectipleura</taxon>
        <taxon>Aplysiida</taxon>
        <taxon>Aplysioidea</taxon>
        <taxon>Aplysiidae</taxon>
        <taxon>Aplysia</taxon>
    </lineage>
</organism>
<evidence type="ECO:0000256" key="3">
    <source>
        <dbReference type="ARBA" id="ARBA00023015"/>
    </source>
</evidence>
<name>A0ABM0KAF1_APLCA</name>
<keyword evidence="4" id="KW-0238">DNA-binding</keyword>
<evidence type="ECO:0000256" key="4">
    <source>
        <dbReference type="ARBA" id="ARBA00023125"/>
    </source>
</evidence>
<evidence type="ECO:0000256" key="6">
    <source>
        <dbReference type="ARBA" id="ARBA00023163"/>
    </source>
</evidence>
<dbReference type="Pfam" id="PF04855">
    <property type="entry name" value="SNF5"/>
    <property type="match status" value="1"/>
</dbReference>
<keyword evidence="5" id="KW-0010">Activator</keyword>
<evidence type="ECO:0000256" key="1">
    <source>
        <dbReference type="ARBA" id="ARBA00004123"/>
    </source>
</evidence>
<dbReference type="GeneID" id="101860785"/>
<feature type="domain" description="SWI/SNF Subunit INI1 DNA binding" evidence="10">
    <location>
        <begin position="28"/>
        <end position="108"/>
    </location>
</feature>
<evidence type="ECO:0000313" key="12">
    <source>
        <dbReference type="RefSeq" id="XP_005112801.1"/>
    </source>
</evidence>
<comment type="similarity">
    <text evidence="2 8">Belongs to the SNF5 family.</text>
</comment>
<evidence type="ECO:0000256" key="8">
    <source>
        <dbReference type="PIRNR" id="PIRNR038126"/>
    </source>
</evidence>
<dbReference type="InterPro" id="IPR006939">
    <property type="entry name" value="SNF5"/>
</dbReference>
<accession>A0ABM0KAF1</accession>
<evidence type="ECO:0000259" key="10">
    <source>
        <dbReference type="Pfam" id="PF21459"/>
    </source>
</evidence>
<dbReference type="InterPro" id="IPR048664">
    <property type="entry name" value="INI1_DNA-bd"/>
</dbReference>
<dbReference type="PIRSF" id="PIRSF038126">
    <property type="entry name" value="SWI_SNF"/>
    <property type="match status" value="1"/>
</dbReference>
<dbReference type="Pfam" id="PF21459">
    <property type="entry name" value="INI1_DNA-bd"/>
    <property type="match status" value="1"/>
</dbReference>
<sequence>MASASALPTAHSSPSPSTPTNLKTYGEKPKSFRIDQDGEAFYIGSEVGNYLRMFRGSLYKKYPSMWRRLITLEERKKLANMGYGHHSLATNITLLKASEVDDIMNGYDEKYKAVSLSSDTSFLTQSVKSKRGNTWVPAIPSSSHHLDAVPCSTHINRNRLAKSKIRTFPLCFDDTDPASVHDNASQSEELIPIRLDMEIEGQKLRDCFTWNKNETQITPEQFGEILCDDLDLNPINFIPAIAGAIRQQIENTSNPEAAEEQNDQRVIIKLNVHVGNISLVDQFEWDMSEPDNSPEEFSNKLCAELGLGGEFVTAIAYSIRGQLSWHQRTYAFSEAPLPTVEVAFRSQNEADQWCPFLETLTDAEMEKKIRDQDRNTRRMRRLANTAPSW</sequence>
<dbReference type="Proteomes" id="UP000694888">
    <property type="component" value="Unplaced"/>
</dbReference>
<evidence type="ECO:0000256" key="7">
    <source>
        <dbReference type="ARBA" id="ARBA00023242"/>
    </source>
</evidence>
<gene>
    <name evidence="12" type="primary">LOC101860785</name>
</gene>
<protein>
    <submittedName>
        <fullName evidence="12">SWI/SNF-related matrix-associated actin-dependent regulator of chromatin subfamily B member 1-A</fullName>
    </submittedName>
</protein>
<feature type="compositionally biased region" description="Low complexity" evidence="9">
    <location>
        <begin position="1"/>
        <end position="20"/>
    </location>
</feature>
<evidence type="ECO:0000256" key="2">
    <source>
        <dbReference type="ARBA" id="ARBA00010239"/>
    </source>
</evidence>
<evidence type="ECO:0000256" key="5">
    <source>
        <dbReference type="ARBA" id="ARBA00023159"/>
    </source>
</evidence>
<feature type="region of interest" description="Disordered" evidence="9">
    <location>
        <begin position="1"/>
        <end position="28"/>
    </location>
</feature>
<dbReference type="CDD" id="cd21086">
    <property type="entry name" value="WH_NTD_SMARCB1"/>
    <property type="match status" value="1"/>
</dbReference>
<dbReference type="InterPro" id="IPR017393">
    <property type="entry name" value="Sfh1/SNF5"/>
</dbReference>
<reference evidence="12" key="1">
    <citation type="submission" date="2025-08" db="UniProtKB">
        <authorList>
            <consortium name="RefSeq"/>
        </authorList>
    </citation>
    <scope>IDENTIFICATION</scope>
</reference>
<comment type="subcellular location">
    <subcellularLocation>
        <location evidence="1 8">Nucleus</location>
    </subcellularLocation>
</comment>
<dbReference type="PANTHER" id="PTHR10019">
    <property type="entry name" value="SNF5"/>
    <property type="match status" value="1"/>
</dbReference>
<proteinExistence type="inferred from homology"/>
<evidence type="ECO:0000256" key="9">
    <source>
        <dbReference type="SAM" id="MobiDB-lite"/>
    </source>
</evidence>
<keyword evidence="3 8" id="KW-0805">Transcription regulation</keyword>